<dbReference type="EMBL" id="DAAXOR010000017">
    <property type="protein sequence ID" value="HAG1878364.1"/>
    <property type="molecule type" value="Genomic_DNA"/>
</dbReference>
<evidence type="ECO:0000313" key="12">
    <source>
        <dbReference type="EMBL" id="HAG2469699.1"/>
    </source>
</evidence>
<dbReference type="EMBL" id="DAAXVA010000014">
    <property type="protein sequence ID" value="HAG2687553.1"/>
    <property type="molecule type" value="Genomic_DNA"/>
</dbReference>
<dbReference type="EMBL" id="DAAYJX010000012">
    <property type="protein sequence ID" value="HAG4505217.1"/>
    <property type="molecule type" value="Genomic_DNA"/>
</dbReference>
<evidence type="ECO:0000313" key="5">
    <source>
        <dbReference type="EMBL" id="HAF8609517.1"/>
    </source>
</evidence>
<dbReference type="EMBL" id="DAAXOK010000013">
    <property type="protein sequence ID" value="HAG1873718.1"/>
    <property type="molecule type" value="Genomic_DNA"/>
</dbReference>
<feature type="chain" id="PRO_5036198632" evidence="1">
    <location>
        <begin position="22"/>
        <end position="165"/>
    </location>
</feature>
<dbReference type="EMBL" id="DAAYMQ010000012">
    <property type="protein sequence ID" value="HAG4856268.1"/>
    <property type="molecule type" value="Genomic_DNA"/>
</dbReference>
<evidence type="ECO:0000313" key="6">
    <source>
        <dbReference type="EMBL" id="HAG1873718.1"/>
    </source>
</evidence>
<evidence type="ECO:0000313" key="19">
    <source>
        <dbReference type="EMBL" id="HAG3010392.1"/>
    </source>
</evidence>
<dbReference type="EMBL" id="DAAYCQ010000012">
    <property type="protein sequence ID" value="HAG3627211.1"/>
    <property type="molecule type" value="Genomic_DNA"/>
</dbReference>
<evidence type="ECO:0000313" key="30">
    <source>
        <dbReference type="EMBL" id="HAG4315855.1"/>
    </source>
</evidence>
<dbReference type="EMBL" id="DAAYCF010000015">
    <property type="protein sequence ID" value="HAG3571414.1"/>
    <property type="molecule type" value="Genomic_DNA"/>
</dbReference>
<organism evidence="19">
    <name type="scientific">Salmonella enterica</name>
    <name type="common">Salmonella choleraesuis</name>
    <dbReference type="NCBI Taxonomy" id="28901"/>
    <lineage>
        <taxon>Bacteria</taxon>
        <taxon>Pseudomonadati</taxon>
        <taxon>Pseudomonadota</taxon>
        <taxon>Gammaproteobacteria</taxon>
        <taxon>Enterobacterales</taxon>
        <taxon>Enterobacteriaceae</taxon>
        <taxon>Salmonella</taxon>
    </lineage>
</organism>
<evidence type="ECO:0000313" key="10">
    <source>
        <dbReference type="EMBL" id="HAG2003360.1"/>
    </source>
</evidence>
<evidence type="ECO:0000313" key="4">
    <source>
        <dbReference type="EMBL" id="HAF8248621.1"/>
    </source>
</evidence>
<keyword evidence="1" id="KW-0732">Signal</keyword>
<dbReference type="EMBL" id="DAAXQZ010000022">
    <property type="protein sequence ID" value="HAG2130983.1"/>
    <property type="molecule type" value="Genomic_DNA"/>
</dbReference>
<evidence type="ECO:0000313" key="22">
    <source>
        <dbReference type="EMBL" id="HAG3589673.1"/>
    </source>
</evidence>
<evidence type="ECO:0000313" key="37">
    <source>
        <dbReference type="EMBL" id="HAG5592362.1"/>
    </source>
</evidence>
<evidence type="ECO:0000313" key="20">
    <source>
        <dbReference type="EMBL" id="HAG3426799.1"/>
    </source>
</evidence>
<evidence type="ECO:0000313" key="13">
    <source>
        <dbReference type="EMBL" id="HAG2494106.1"/>
    </source>
</evidence>
<evidence type="ECO:0000313" key="28">
    <source>
        <dbReference type="EMBL" id="HAG4183082.1"/>
    </source>
</evidence>
<evidence type="ECO:0000313" key="14">
    <source>
        <dbReference type="EMBL" id="HAG2544314.1"/>
    </source>
</evidence>
<dbReference type="EMBL" id="DAAXXJ010000011">
    <property type="protein sequence ID" value="HAG3000828.1"/>
    <property type="molecule type" value="Genomic_DNA"/>
</dbReference>
<evidence type="ECO:0000313" key="21">
    <source>
        <dbReference type="EMBL" id="HAG3571414.1"/>
    </source>
</evidence>
<dbReference type="EMBL" id="DAAYMN010000014">
    <property type="protein sequence ID" value="HAG4842449.1"/>
    <property type="molecule type" value="Genomic_DNA"/>
</dbReference>
<dbReference type="AlphaFoldDB" id="A0A761IIE7"/>
<comment type="caution">
    <text evidence="19">The sequence shown here is derived from an EMBL/GenBank/DDBJ whole genome shotgun (WGS) entry which is preliminary data.</text>
</comment>
<dbReference type="EMBL" id="DAAYHE010000015">
    <property type="protein sequence ID" value="HAG4187794.1"/>
    <property type="molecule type" value="Genomic_DNA"/>
</dbReference>
<dbReference type="Pfam" id="PF06443">
    <property type="entry name" value="SEF14_adhesin"/>
    <property type="match status" value="1"/>
</dbReference>
<dbReference type="EMBL" id="DAAYDV010000014">
    <property type="protein sequence ID" value="HAG3739754.1"/>
    <property type="molecule type" value="Genomic_DNA"/>
</dbReference>
<dbReference type="EMBL" id="DAAXTF010000012">
    <property type="protein sequence ID" value="HAG2469699.1"/>
    <property type="molecule type" value="Genomic_DNA"/>
</dbReference>
<dbReference type="EMBL" id="DAAXUS010000012">
    <property type="protein sequence ID" value="HAG2620462.1"/>
    <property type="molecule type" value="Genomic_DNA"/>
</dbReference>
<evidence type="ECO:0000313" key="36">
    <source>
        <dbReference type="EMBL" id="HAG5583006.1"/>
    </source>
</evidence>
<evidence type="ECO:0000313" key="16">
    <source>
        <dbReference type="EMBL" id="HAG2620462.1"/>
    </source>
</evidence>
<evidence type="ECO:0000313" key="8">
    <source>
        <dbReference type="EMBL" id="HAG1911275.1"/>
    </source>
</evidence>
<evidence type="ECO:0000313" key="32">
    <source>
        <dbReference type="EMBL" id="HAG4739835.1"/>
    </source>
</evidence>
<evidence type="ECO:0000313" key="34">
    <source>
        <dbReference type="EMBL" id="HAG4842449.1"/>
    </source>
</evidence>
<evidence type="ECO:0000313" key="15">
    <source>
        <dbReference type="EMBL" id="HAG2567318.1"/>
    </source>
</evidence>
<dbReference type="EMBL" id="DAAXPF010000014">
    <property type="protein sequence ID" value="HAG1989673.1"/>
    <property type="molecule type" value="Genomic_DNA"/>
</dbReference>
<dbReference type="EMBL" id="DAAXTY010000018">
    <property type="protein sequence ID" value="HAG2544314.1"/>
    <property type="molecule type" value="Genomic_DNA"/>
</dbReference>
<evidence type="ECO:0000313" key="3">
    <source>
        <dbReference type="EMBL" id="HAF8192378.1"/>
    </source>
</evidence>
<evidence type="ECO:0000313" key="7">
    <source>
        <dbReference type="EMBL" id="HAG1878364.1"/>
    </source>
</evidence>
<evidence type="ECO:0000313" key="35">
    <source>
        <dbReference type="EMBL" id="HAG4856268.1"/>
    </source>
</evidence>
<dbReference type="EMBL" id="DAAXOM010000014">
    <property type="protein sequence ID" value="HAG1911275.1"/>
    <property type="molecule type" value="Genomic_DNA"/>
</dbReference>
<evidence type="ECO:0000313" key="25">
    <source>
        <dbReference type="EMBL" id="HAG3627211.1"/>
    </source>
</evidence>
<gene>
    <name evidence="5" type="ORF">G5V28_004511</name>
    <name evidence="17" type="ORF">G8016_004468</name>
    <name evidence="23" type="ORF">G8036_004315</name>
    <name evidence="22" type="ORF">G8083_004373</name>
    <name evidence="21" type="ORF">G8096_004518</name>
    <name evidence="25" type="ORF">G8102_004338</name>
    <name evidence="19" type="ORF">G8106_004320</name>
    <name evidence="37" type="ORF">G8119_004542</name>
    <name evidence="18" type="ORF">G8133_004382</name>
    <name evidence="31" type="ORF">G8156_004404</name>
    <name evidence="20" type="ORF">G8173_004731</name>
    <name evidence="26" type="ORF">G8406_004371</name>
    <name evidence="29" type="ORF">G8426_004562</name>
    <name evidence="30" type="ORF">G8443_004380</name>
    <name evidence="28" type="ORF">G8495_004513</name>
    <name evidence="27" type="ORF">G8512_004215</name>
    <name evidence="4" type="ORF">G8515_004347</name>
    <name evidence="2" type="ORF">G8516_004463</name>
    <name evidence="34" type="ORF">G8522_004543</name>
    <name evidence="3" type="ORF">G8541_004325</name>
    <name evidence="35" type="ORF">G8543_004342</name>
    <name evidence="33" type="ORF">G8557_004420</name>
    <name evidence="32" type="ORF">G8559_004698</name>
    <name evidence="24" type="ORF">G8T43_004378</name>
    <name evidence="8" type="ORF">G8V36_004374</name>
    <name evidence="10" type="ORF">G8W08_004667</name>
    <name evidence="6" type="ORF">G8X42_004586</name>
    <name evidence="9" type="ORF">G8X61_004578</name>
    <name evidence="36" type="ORF">G8Y08_004389</name>
    <name evidence="11" type="ORF">G8Y17_004669</name>
    <name evidence="14" type="ORF">G8Y20_004729</name>
    <name evidence="7" type="ORF">G8Y31_004581</name>
    <name evidence="16" type="ORF">G8Y49_004382</name>
    <name evidence="13" type="ORF">G8Y50_004685</name>
    <name evidence="15" type="ORF">G8Y63_004337</name>
    <name evidence="12" type="ORF">G8Y72_004346</name>
</gene>
<dbReference type="EMBL" id="DAAXXN010000014">
    <property type="protein sequence ID" value="HAG3010392.1"/>
    <property type="molecule type" value="Genomic_DNA"/>
</dbReference>
<dbReference type="EMBL" id="DAAYIF010000012">
    <property type="protein sequence ID" value="HAG4315855.1"/>
    <property type="molecule type" value="Genomic_DNA"/>
</dbReference>
<dbReference type="EMBL" id="DAAXPI010000019">
    <property type="protein sequence ID" value="HAG2003360.1"/>
    <property type="molecule type" value="Genomic_DNA"/>
</dbReference>
<evidence type="ECO:0000256" key="1">
    <source>
        <dbReference type="SAM" id="SignalP"/>
    </source>
</evidence>
<dbReference type="EMBL" id="DAAWKK010000012">
    <property type="protein sequence ID" value="HAF8248621.1"/>
    <property type="molecule type" value="Genomic_DNA"/>
</dbReference>
<dbReference type="EMBL" id="DAAYCI010000015">
    <property type="protein sequence ID" value="HAG3594327.1"/>
    <property type="molecule type" value="Genomic_DNA"/>
</dbReference>
<evidence type="ECO:0000313" key="24">
    <source>
        <dbReference type="EMBL" id="HAG3603861.1"/>
    </source>
</evidence>
<dbReference type="EMBL" id="DAAYSM010000013">
    <property type="protein sequence ID" value="HAG5592362.1"/>
    <property type="molecule type" value="Genomic_DNA"/>
</dbReference>
<dbReference type="EMBL" id="DAAYGR010000012">
    <property type="protein sequence ID" value="HAG4121845.1"/>
    <property type="molecule type" value="Genomic_DNA"/>
</dbReference>
<dbReference type="EMBL" id="DAAXTL010000012">
    <property type="protein sequence ID" value="HAG5583006.1"/>
    <property type="molecule type" value="Genomic_DNA"/>
</dbReference>
<evidence type="ECO:0000313" key="2">
    <source>
        <dbReference type="EMBL" id="HAF7113526.1"/>
    </source>
</evidence>
<sequence>MRMRKLSLIALALAVGGAAHADVLGNKATISAPITVSASNNTTGSWTPENLTVEGFRAGAKLGTLSVTATGSHDAIRVSGEGAVVNAGVVNVPFKNEQGQPVFRGRLLASAGAVDLADSGIDGLPGWKIENSNETFNVPVNALGSKSSLNPGTYTATFYVQQWQN</sequence>
<evidence type="ECO:0000313" key="23">
    <source>
        <dbReference type="EMBL" id="HAG3594327.1"/>
    </source>
</evidence>
<dbReference type="EMBL" id="DAAXTH010000017">
    <property type="protein sequence ID" value="HAG2494106.1"/>
    <property type="molecule type" value="Genomic_DNA"/>
</dbReference>
<proteinExistence type="predicted"/>
<feature type="signal peptide" evidence="1">
    <location>
        <begin position="1"/>
        <end position="21"/>
    </location>
</feature>
<reference evidence="19" key="1">
    <citation type="journal article" date="2018" name="Genome Biol.">
        <title>SKESA: strategic k-mer extension for scrupulous assemblies.</title>
        <authorList>
            <person name="Souvorov A."/>
            <person name="Agarwala R."/>
            <person name="Lipman D.J."/>
        </authorList>
    </citation>
    <scope>NUCLEOTIDE SEQUENCE</scope>
    <source>
        <strain evidence="25">MA.JM_04/170</strain>
        <strain evidence="30">MA.JM_04/177</strain>
        <strain evidence="24">MA.JM_04/178</strain>
        <strain evidence="33">MA.JM_04/180</strain>
        <strain evidence="31">MA.JM_04/182</strain>
        <strain evidence="18">MA.JM_04/187</strain>
        <strain evidence="27">MA.JM_04/189</strain>
        <strain evidence="36">MA.JM_04/195</strain>
        <strain evidence="7">MA.JM_04/203</strain>
        <strain evidence="13">MA.JM_04/205</strain>
        <strain evidence="9">MA.JM_04/207</strain>
        <strain evidence="10">MA.JM_04/208</strain>
        <strain evidence="11">MA.JM_04/211</strain>
        <strain evidence="34">MA.JM_04/216</strain>
        <strain evidence="35">MA.JM_04/221</strain>
        <strain evidence="19">MA.JM_04/223</strain>
        <strain evidence="12">MA.JM_04/227</strain>
        <strain evidence="23">MA.JM_04/228</strain>
        <strain evidence="6">MA.JM_04/234</strain>
        <strain evidence="2">MA.JM_04/235</strain>
        <strain evidence="22">MA.JM_04/238</strain>
        <strain evidence="32">MA.JM_04/240</strain>
        <strain evidence="21">MA.JM_04/245</strain>
        <strain evidence="20">MA.JM_04/250</strain>
        <strain evidence="14">MA.JM_04/257</strain>
        <strain evidence="37">MA.JM_04/259</strain>
        <strain evidence="5">MA.JM_04/263</strain>
        <strain evidence="4">MA.JM_04/270</strain>
        <strain evidence="16">MA.JM_04/271</strain>
        <strain evidence="3">MA.JM_04/272</strain>
        <strain evidence="28">MA.JM_04/275</strain>
        <strain evidence="8">MA.JM_04/283</strain>
        <strain evidence="17">MA.JM_04/288</strain>
        <strain evidence="26">MA.JM_04/290</strain>
        <strain evidence="15">MA.JM_04/295</strain>
        <strain evidence="29">MA.MC_04-0729</strain>
    </source>
</reference>
<dbReference type="EMBL" id="DAAYAZ010000023">
    <property type="protein sequence ID" value="HAG3426799.1"/>
    <property type="molecule type" value="Genomic_DNA"/>
</dbReference>
<evidence type="ECO:0000313" key="17">
    <source>
        <dbReference type="EMBL" id="HAG2687553.1"/>
    </source>
</evidence>
<dbReference type="EMBL" id="DAAYCL010000013">
    <property type="protein sequence ID" value="HAG3603861.1"/>
    <property type="molecule type" value="Genomic_DNA"/>
</dbReference>
<evidence type="ECO:0000313" key="26">
    <source>
        <dbReference type="EMBL" id="HAG3739754.1"/>
    </source>
</evidence>
<dbReference type="InterPro" id="IPR010498">
    <property type="entry name" value="SefA"/>
</dbReference>
<evidence type="ECO:0000313" key="29">
    <source>
        <dbReference type="EMBL" id="HAG4187794.1"/>
    </source>
</evidence>
<dbReference type="EMBL" id="DAAWNJ010000015">
    <property type="protein sequence ID" value="HAF8609517.1"/>
    <property type="molecule type" value="Genomic_DNA"/>
</dbReference>
<evidence type="ECO:0000313" key="33">
    <source>
        <dbReference type="EMBL" id="HAG4837705.1"/>
    </source>
</evidence>
<evidence type="ECO:0000313" key="11">
    <source>
        <dbReference type="EMBL" id="HAG2130983.1"/>
    </source>
</evidence>
<accession>A0A761IIE7</accession>
<evidence type="ECO:0000313" key="31">
    <source>
        <dbReference type="EMBL" id="HAG4505217.1"/>
    </source>
</evidence>
<dbReference type="EMBL" id="DAAWJX010000014">
    <property type="protein sequence ID" value="HAF8192378.1"/>
    <property type="molecule type" value="Genomic_DNA"/>
</dbReference>
<dbReference type="EMBL" id="DAAYHD010000016">
    <property type="protein sequence ID" value="HAG4183082.1"/>
    <property type="molecule type" value="Genomic_DNA"/>
</dbReference>
<dbReference type="EMBL" id="DAAXUD010000011">
    <property type="protein sequence ID" value="HAG2567318.1"/>
    <property type="molecule type" value="Genomic_DNA"/>
</dbReference>
<evidence type="ECO:0000313" key="9">
    <source>
        <dbReference type="EMBL" id="HAG1989673.1"/>
    </source>
</evidence>
<evidence type="ECO:0000313" key="18">
    <source>
        <dbReference type="EMBL" id="HAG3000828.1"/>
    </source>
</evidence>
<dbReference type="EMBL" id="DAAYLS010000021">
    <property type="protein sequence ID" value="HAG4739835.1"/>
    <property type="molecule type" value="Genomic_DNA"/>
</dbReference>
<dbReference type="EMBL" id="DAAYMM010000014">
    <property type="protein sequence ID" value="HAG4837705.1"/>
    <property type="molecule type" value="Genomic_DNA"/>
</dbReference>
<dbReference type="EMBL" id="DAAYCJ010000012">
    <property type="protein sequence ID" value="HAG3589673.1"/>
    <property type="molecule type" value="Genomic_DNA"/>
</dbReference>
<dbReference type="EMBL" id="DAAWAU010000015">
    <property type="protein sequence ID" value="HAF7113526.1"/>
    <property type="molecule type" value="Genomic_DNA"/>
</dbReference>
<evidence type="ECO:0000313" key="27">
    <source>
        <dbReference type="EMBL" id="HAG4121845.1"/>
    </source>
</evidence>
<name>A0A761IIE7_SALER</name>
<reference evidence="19" key="2">
    <citation type="submission" date="2020-02" db="EMBL/GenBank/DDBJ databases">
        <authorList>
            <consortium name="NCBI Pathogen Detection Project"/>
        </authorList>
    </citation>
    <scope>NUCLEOTIDE SEQUENCE</scope>
    <source>
        <strain evidence="25">MA.JM_04/170</strain>
        <strain evidence="30">MA.JM_04/177</strain>
        <strain evidence="24">MA.JM_04/178</strain>
        <strain evidence="33">MA.JM_04/180</strain>
        <strain evidence="31">MA.JM_04/182</strain>
        <strain evidence="18">MA.JM_04/187</strain>
        <strain evidence="27">MA.JM_04/189</strain>
        <strain evidence="36">MA.JM_04/195</strain>
        <strain evidence="7">MA.JM_04/203</strain>
        <strain evidence="13">MA.JM_04/205</strain>
        <strain evidence="9">MA.JM_04/207</strain>
        <strain evidence="10">MA.JM_04/208</strain>
        <strain evidence="11">MA.JM_04/211</strain>
        <strain evidence="34">MA.JM_04/216</strain>
        <strain evidence="35">MA.JM_04/221</strain>
        <strain evidence="19">MA.JM_04/223</strain>
        <strain evidence="12">MA.JM_04/227</strain>
        <strain evidence="23">MA.JM_04/228</strain>
        <strain evidence="6">MA.JM_04/234</strain>
        <strain evidence="2">MA.JM_04/235</strain>
        <strain evidence="22">MA.JM_04/238</strain>
        <strain evidence="32">MA.JM_04/240</strain>
        <strain evidence="21">MA.JM_04/245</strain>
        <strain evidence="20">MA.JM_04/250</strain>
        <strain evidence="14">MA.JM_04/257</strain>
        <strain evidence="37">MA.JM_04/259</strain>
        <strain evidence="5">MA.JM_04/263</strain>
        <strain evidence="4">MA.JM_04/270</strain>
        <strain evidence="16">MA.JM_04/271</strain>
        <strain evidence="3">MA.JM_04/272</strain>
        <strain evidence="28">MA.JM_04/275</strain>
        <strain evidence="8">MA.JM_04/283</strain>
        <strain evidence="17">MA.JM_04/288</strain>
        <strain evidence="26">MA.JM_04/290</strain>
        <strain evidence="15">MA.JM_04/295</strain>
        <strain evidence="29">MA.MC_04-0729</strain>
    </source>
</reference>
<protein>
    <submittedName>
        <fullName evidence="19">Fimbrial protein SefA</fullName>
    </submittedName>
</protein>